<dbReference type="GO" id="GO:0047617">
    <property type="term" value="F:fatty acyl-CoA hydrolase activity"/>
    <property type="evidence" value="ECO:0007669"/>
    <property type="project" value="TreeGrafter"/>
</dbReference>
<dbReference type="CDD" id="cd00586">
    <property type="entry name" value="4HBT"/>
    <property type="match status" value="1"/>
</dbReference>
<organism evidence="3 4">
    <name type="scientific">Planktomarina temperata RCA23</name>
    <dbReference type="NCBI Taxonomy" id="666509"/>
    <lineage>
        <taxon>Bacteria</taxon>
        <taxon>Pseudomonadati</taxon>
        <taxon>Pseudomonadota</taxon>
        <taxon>Alphaproteobacteria</taxon>
        <taxon>Rhodobacterales</taxon>
        <taxon>Paracoccaceae</taxon>
        <taxon>Planktomarina</taxon>
    </lineage>
</organism>
<gene>
    <name evidence="3" type="ORF">RCA23_c19800</name>
</gene>
<dbReference type="KEGG" id="ptp:RCA23_c19800"/>
<protein>
    <submittedName>
        <fullName evidence="3">Acyl-CoA thioester hydrolase</fullName>
        <ecNumber evidence="3">3.1.2.-</ecNumber>
    </submittedName>
</protein>
<dbReference type="EMBL" id="CP003984">
    <property type="protein sequence ID" value="AII87511.1"/>
    <property type="molecule type" value="Genomic_DNA"/>
</dbReference>
<proteinExistence type="inferred from homology"/>
<dbReference type="Proteomes" id="UP000028680">
    <property type="component" value="Chromosome"/>
</dbReference>
<dbReference type="EC" id="3.1.2.-" evidence="3"/>
<keyword evidence="4" id="KW-1185">Reference proteome</keyword>
<sequence length="114" mass="12745">MGGIVYYANYLKFIERARSTWVAQLGVDQLALQASGMVFAVRSIQAEYLAPARLGDQLEVVSQRRSSTPARWILHQEVQRRGQVLFSAEVTIVALTETGKPTRLPAELRRNSNA</sequence>
<dbReference type="SUPFAM" id="SSF54637">
    <property type="entry name" value="Thioesterase/thiol ester dehydrase-isomerase"/>
    <property type="match status" value="1"/>
</dbReference>
<dbReference type="Pfam" id="PF13279">
    <property type="entry name" value="4HBT_2"/>
    <property type="match status" value="1"/>
</dbReference>
<dbReference type="AlphaFoldDB" id="A0AAN0RJW1"/>
<name>A0AAN0RJW1_9RHOB</name>
<dbReference type="PIRSF" id="PIRSF003230">
    <property type="entry name" value="YbgC"/>
    <property type="match status" value="1"/>
</dbReference>
<dbReference type="InterPro" id="IPR050563">
    <property type="entry name" value="4-hydroxybenzoyl-CoA_TE"/>
</dbReference>
<dbReference type="PANTHER" id="PTHR31793">
    <property type="entry name" value="4-HYDROXYBENZOYL-COA THIOESTERASE FAMILY MEMBER"/>
    <property type="match status" value="1"/>
</dbReference>
<evidence type="ECO:0000313" key="3">
    <source>
        <dbReference type="EMBL" id="AII87511.1"/>
    </source>
</evidence>
<evidence type="ECO:0000256" key="1">
    <source>
        <dbReference type="ARBA" id="ARBA00005953"/>
    </source>
</evidence>
<dbReference type="InterPro" id="IPR006684">
    <property type="entry name" value="YbgC/YbaW"/>
</dbReference>
<reference evidence="3 4" key="1">
    <citation type="journal article" date="2014" name="ISME J.">
        <title>Adaptation of an abundant Roseobacter RCA organism to pelagic systems revealed by genomic and transcriptomic analyses.</title>
        <authorList>
            <person name="Voget S."/>
            <person name="Wemheuer B."/>
            <person name="Brinkhoff T."/>
            <person name="Vollmers J."/>
            <person name="Dietrich S."/>
            <person name="Giebel H.A."/>
            <person name="Beardsley C."/>
            <person name="Sardemann C."/>
            <person name="Bakenhus I."/>
            <person name="Billerbeck S."/>
            <person name="Daniel R."/>
            <person name="Simon M."/>
        </authorList>
    </citation>
    <scope>NUCLEOTIDE SEQUENCE [LARGE SCALE GENOMIC DNA]</scope>
    <source>
        <strain evidence="3 4">RCA23</strain>
    </source>
</reference>
<dbReference type="PANTHER" id="PTHR31793:SF37">
    <property type="entry name" value="ACYL-COA THIOESTER HYDROLASE YBGC"/>
    <property type="match status" value="1"/>
</dbReference>
<evidence type="ECO:0000313" key="4">
    <source>
        <dbReference type="Proteomes" id="UP000028680"/>
    </source>
</evidence>
<dbReference type="Gene3D" id="3.10.129.10">
    <property type="entry name" value="Hotdog Thioesterase"/>
    <property type="match status" value="1"/>
</dbReference>
<accession>A0AAN0RJW1</accession>
<evidence type="ECO:0000256" key="2">
    <source>
        <dbReference type="ARBA" id="ARBA00022801"/>
    </source>
</evidence>
<comment type="similarity">
    <text evidence="1">Belongs to the 4-hydroxybenzoyl-CoA thioesterase family.</text>
</comment>
<dbReference type="InterPro" id="IPR029069">
    <property type="entry name" value="HotDog_dom_sf"/>
</dbReference>
<keyword evidence="2 3" id="KW-0378">Hydrolase</keyword>